<protein>
    <submittedName>
        <fullName evidence="2">Uncharacterized protein</fullName>
    </submittedName>
</protein>
<reference evidence="2" key="2">
    <citation type="submission" date="2020-09" db="EMBL/GenBank/DDBJ databases">
        <authorList>
            <person name="Sun Q."/>
            <person name="Ohkuma M."/>
        </authorList>
    </citation>
    <scope>NUCLEOTIDE SEQUENCE</scope>
    <source>
        <strain evidence="2">JCM 4637</strain>
    </source>
</reference>
<dbReference type="AlphaFoldDB" id="A0A919CA40"/>
<keyword evidence="1" id="KW-0472">Membrane</keyword>
<name>A0A919CA40_9ACTN</name>
<dbReference type="EMBL" id="BMVC01000005">
    <property type="protein sequence ID" value="GHC93718.1"/>
    <property type="molecule type" value="Genomic_DNA"/>
</dbReference>
<feature type="transmembrane region" description="Helical" evidence="1">
    <location>
        <begin position="32"/>
        <end position="57"/>
    </location>
</feature>
<evidence type="ECO:0000256" key="1">
    <source>
        <dbReference type="SAM" id="Phobius"/>
    </source>
</evidence>
<accession>A0A919CA40</accession>
<keyword evidence="1" id="KW-0812">Transmembrane</keyword>
<sequence>MAARVAGLTLGVWGVLLVLLLVPLVLPTAWHYYIYSPASVGLWMISMVVTPAVACAYKWEWIRAGGK</sequence>
<gene>
    <name evidence="2" type="ORF">GCM10010334_31110</name>
</gene>
<dbReference type="Proteomes" id="UP000638353">
    <property type="component" value="Unassembled WGS sequence"/>
</dbReference>
<keyword evidence="1" id="KW-1133">Transmembrane helix</keyword>
<evidence type="ECO:0000313" key="3">
    <source>
        <dbReference type="Proteomes" id="UP000638353"/>
    </source>
</evidence>
<evidence type="ECO:0000313" key="2">
    <source>
        <dbReference type="EMBL" id="GHC93718.1"/>
    </source>
</evidence>
<reference evidence="2" key="1">
    <citation type="journal article" date="2014" name="Int. J. Syst. Evol. Microbiol.">
        <title>Complete genome sequence of Corynebacterium casei LMG S-19264T (=DSM 44701T), isolated from a smear-ripened cheese.</title>
        <authorList>
            <consortium name="US DOE Joint Genome Institute (JGI-PGF)"/>
            <person name="Walter F."/>
            <person name="Albersmeier A."/>
            <person name="Kalinowski J."/>
            <person name="Ruckert C."/>
        </authorList>
    </citation>
    <scope>NUCLEOTIDE SEQUENCE</scope>
    <source>
        <strain evidence="2">JCM 4637</strain>
    </source>
</reference>
<proteinExistence type="predicted"/>
<feature type="transmembrane region" description="Helical" evidence="1">
    <location>
        <begin position="7"/>
        <end position="26"/>
    </location>
</feature>
<dbReference type="RefSeq" id="WP_229897860.1">
    <property type="nucleotide sequence ID" value="NZ_BMVC01000005.1"/>
</dbReference>
<comment type="caution">
    <text evidence="2">The sequence shown here is derived from an EMBL/GenBank/DDBJ whole genome shotgun (WGS) entry which is preliminary data.</text>
</comment>
<organism evidence="2 3">
    <name type="scientific">Streptomyces finlayi</name>
    <dbReference type="NCBI Taxonomy" id="67296"/>
    <lineage>
        <taxon>Bacteria</taxon>
        <taxon>Bacillati</taxon>
        <taxon>Actinomycetota</taxon>
        <taxon>Actinomycetes</taxon>
        <taxon>Kitasatosporales</taxon>
        <taxon>Streptomycetaceae</taxon>
        <taxon>Streptomyces</taxon>
    </lineage>
</organism>